<dbReference type="Proteomes" id="UP000030645">
    <property type="component" value="Unassembled WGS sequence"/>
</dbReference>
<keyword evidence="2" id="KW-1185">Reference proteome</keyword>
<dbReference type="STRING" id="981085.W9RJZ7"/>
<gene>
    <name evidence="1" type="ORF">L484_003326</name>
</gene>
<protein>
    <submittedName>
        <fullName evidence="1">Uncharacterized protein</fullName>
    </submittedName>
</protein>
<evidence type="ECO:0000313" key="1">
    <source>
        <dbReference type="EMBL" id="EXB94761.1"/>
    </source>
</evidence>
<sequence>MSIYCSETEQWTEPIDLLIPFHLHGWRSWFRQAVVSDRVAYWVLPDEDGYVQRVVAFDPFKGTDNPQELIAPH</sequence>
<evidence type="ECO:0000313" key="2">
    <source>
        <dbReference type="Proteomes" id="UP000030645"/>
    </source>
</evidence>
<dbReference type="EMBL" id="KE345173">
    <property type="protein sequence ID" value="EXB94761.1"/>
    <property type="molecule type" value="Genomic_DNA"/>
</dbReference>
<dbReference type="AlphaFoldDB" id="W9RJZ7"/>
<reference evidence="2" key="1">
    <citation type="submission" date="2013-01" db="EMBL/GenBank/DDBJ databases">
        <title>Draft Genome Sequence of a Mulberry Tree, Morus notabilis C.K. Schneid.</title>
        <authorList>
            <person name="He N."/>
            <person name="Zhao S."/>
        </authorList>
    </citation>
    <scope>NUCLEOTIDE SEQUENCE</scope>
</reference>
<organism evidence="1 2">
    <name type="scientific">Morus notabilis</name>
    <dbReference type="NCBI Taxonomy" id="981085"/>
    <lineage>
        <taxon>Eukaryota</taxon>
        <taxon>Viridiplantae</taxon>
        <taxon>Streptophyta</taxon>
        <taxon>Embryophyta</taxon>
        <taxon>Tracheophyta</taxon>
        <taxon>Spermatophyta</taxon>
        <taxon>Magnoliopsida</taxon>
        <taxon>eudicotyledons</taxon>
        <taxon>Gunneridae</taxon>
        <taxon>Pentapetalae</taxon>
        <taxon>rosids</taxon>
        <taxon>fabids</taxon>
        <taxon>Rosales</taxon>
        <taxon>Moraceae</taxon>
        <taxon>Moreae</taxon>
        <taxon>Morus</taxon>
    </lineage>
</organism>
<accession>W9RJZ7</accession>
<proteinExistence type="predicted"/>
<name>W9RJZ7_9ROSA</name>